<dbReference type="Proteomes" id="UP000271974">
    <property type="component" value="Unassembled WGS sequence"/>
</dbReference>
<evidence type="ECO:0000256" key="7">
    <source>
        <dbReference type="ARBA" id="ARBA00022918"/>
    </source>
</evidence>
<keyword evidence="2" id="KW-0479">Metal-binding</keyword>
<dbReference type="PANTHER" id="PTHR42648:SF11">
    <property type="entry name" value="TRANSPOSON TY4-P GAG-POL POLYPROTEIN"/>
    <property type="match status" value="1"/>
</dbReference>
<accession>A0A3S0Z5V5</accession>
<evidence type="ECO:0000256" key="10">
    <source>
        <dbReference type="ARBA" id="ARBA00023268"/>
    </source>
</evidence>
<dbReference type="EMBL" id="RQTK01001229">
    <property type="protein sequence ID" value="RUS71344.1"/>
    <property type="molecule type" value="Genomic_DNA"/>
</dbReference>
<evidence type="ECO:0000259" key="13">
    <source>
        <dbReference type="Pfam" id="PF25597"/>
    </source>
</evidence>
<evidence type="ECO:0000256" key="8">
    <source>
        <dbReference type="ARBA" id="ARBA00022932"/>
    </source>
</evidence>
<dbReference type="PANTHER" id="PTHR42648">
    <property type="entry name" value="TRANSPOSASE, PUTATIVE-RELATED"/>
    <property type="match status" value="1"/>
</dbReference>
<reference evidence="14 15" key="1">
    <citation type="submission" date="2019-01" db="EMBL/GenBank/DDBJ databases">
        <title>A draft genome assembly of the solar-powered sea slug Elysia chlorotica.</title>
        <authorList>
            <person name="Cai H."/>
            <person name="Li Q."/>
            <person name="Fang X."/>
            <person name="Li J."/>
            <person name="Curtis N.E."/>
            <person name="Altenburger A."/>
            <person name="Shibata T."/>
            <person name="Feng M."/>
            <person name="Maeda T."/>
            <person name="Schwartz J.A."/>
            <person name="Shigenobu S."/>
            <person name="Lundholm N."/>
            <person name="Nishiyama T."/>
            <person name="Yang H."/>
            <person name="Hasebe M."/>
            <person name="Li S."/>
            <person name="Pierce S.K."/>
            <person name="Wang J."/>
        </authorList>
    </citation>
    <scope>NUCLEOTIDE SEQUENCE [LARGE SCALE GENOMIC DNA]</scope>
    <source>
        <strain evidence="14">EC2010</strain>
        <tissue evidence="14">Whole organism of an adult</tissue>
    </source>
</reference>
<protein>
    <submittedName>
        <fullName evidence="14">Uncharacterized protein</fullName>
    </submittedName>
</protein>
<dbReference type="Gene3D" id="3.30.420.10">
    <property type="entry name" value="Ribonuclease H-like superfamily/Ribonuclease H"/>
    <property type="match status" value="1"/>
</dbReference>
<name>A0A3S0Z5V5_ELYCH</name>
<sequence>MSAPFSPHQNGTAERAWRTTFDMARCLILQSGVPKTLWHYADSAASFTRNRCYNKRLNLTPFEVVTHKKPNLKDMQPFGKPCYGYVQKPKKLEDRAEKGIFIGMDRDSPAHLVYFPESDKVKKIRVVKFFQENSVQIQNEQNETVIIHESASDEEDFVSPKEKQGVPQSPETETGETNKRVRAKPKYLEDYVANVELDERVNVALHYCYGMNVPKTFDDAMNCEDSEMWKKAMDVEMSALRENDTYELTTLPPGKDIVGGKWAFAVKDNQNDAPTFKARFIAKGYSQTQDIDYEETFSPTAHMSSLRALMQISVQNNMIINQMDMKSAYLNAPIDYEIYVKQPEGYENCEKLVLRLNKSLYGLKQSGRNWNQTFHKFMSEQGFQQSQNDTCVYTKSKGDDLIIILVWVDDVIIASNNKTLLERTKDGLKSQFKMKDLGVISHFLGIEFHVQDGSITMTHSKYIAKILEHFGMQEFKPRKTPAEIDVKPSVSEKLDDHDSSLYKSIVEHNRGDIFTKPLCSMKINKFVNMIMGK</sequence>
<dbReference type="STRING" id="188477.A0A3S0Z5V5"/>
<dbReference type="GO" id="GO:0046872">
    <property type="term" value="F:metal ion binding"/>
    <property type="evidence" value="ECO:0007669"/>
    <property type="project" value="UniProtKB-KW"/>
</dbReference>
<evidence type="ECO:0000256" key="1">
    <source>
        <dbReference type="ARBA" id="ARBA00022722"/>
    </source>
</evidence>
<evidence type="ECO:0000256" key="6">
    <source>
        <dbReference type="ARBA" id="ARBA00022908"/>
    </source>
</evidence>
<dbReference type="InterPro" id="IPR013103">
    <property type="entry name" value="RVT_2"/>
</dbReference>
<evidence type="ECO:0000256" key="5">
    <source>
        <dbReference type="ARBA" id="ARBA00022842"/>
    </source>
</evidence>
<keyword evidence="6" id="KW-0229">DNA integration</keyword>
<feature type="domain" description="Reverse transcriptase Ty1/copia-type" evidence="12">
    <location>
        <begin position="243"/>
        <end position="482"/>
    </location>
</feature>
<dbReference type="InterPro" id="IPR043502">
    <property type="entry name" value="DNA/RNA_pol_sf"/>
</dbReference>
<evidence type="ECO:0000256" key="11">
    <source>
        <dbReference type="SAM" id="MobiDB-lite"/>
    </source>
</evidence>
<keyword evidence="9" id="KW-0233">DNA recombination</keyword>
<keyword evidence="5" id="KW-0460">Magnesium</keyword>
<keyword evidence="8" id="KW-0548">Nucleotidyltransferase</keyword>
<dbReference type="GO" id="GO:0004519">
    <property type="term" value="F:endonuclease activity"/>
    <property type="evidence" value="ECO:0007669"/>
    <property type="project" value="UniProtKB-KW"/>
</dbReference>
<dbReference type="InterPro" id="IPR057670">
    <property type="entry name" value="SH3_retrovirus"/>
</dbReference>
<dbReference type="Pfam" id="PF07727">
    <property type="entry name" value="RVT_2"/>
    <property type="match status" value="1"/>
</dbReference>
<keyword evidence="15" id="KW-1185">Reference proteome</keyword>
<keyword evidence="8" id="KW-0239">DNA-directed DNA polymerase</keyword>
<evidence type="ECO:0000256" key="9">
    <source>
        <dbReference type="ARBA" id="ARBA00023172"/>
    </source>
</evidence>
<dbReference type="InterPro" id="IPR036397">
    <property type="entry name" value="RNaseH_sf"/>
</dbReference>
<keyword evidence="8" id="KW-0808">Transferase</keyword>
<evidence type="ECO:0000313" key="14">
    <source>
        <dbReference type="EMBL" id="RUS71344.1"/>
    </source>
</evidence>
<proteinExistence type="predicted"/>
<dbReference type="GO" id="GO:0015074">
    <property type="term" value="P:DNA integration"/>
    <property type="evidence" value="ECO:0007669"/>
    <property type="project" value="UniProtKB-KW"/>
</dbReference>
<evidence type="ECO:0000313" key="15">
    <source>
        <dbReference type="Proteomes" id="UP000271974"/>
    </source>
</evidence>
<gene>
    <name evidence="14" type="ORF">EGW08_020887</name>
</gene>
<dbReference type="InterPro" id="IPR012337">
    <property type="entry name" value="RNaseH-like_sf"/>
</dbReference>
<dbReference type="SUPFAM" id="SSF56672">
    <property type="entry name" value="DNA/RNA polymerases"/>
    <property type="match status" value="1"/>
</dbReference>
<dbReference type="GO" id="GO:0003676">
    <property type="term" value="F:nucleic acid binding"/>
    <property type="evidence" value="ECO:0007669"/>
    <property type="project" value="InterPro"/>
</dbReference>
<keyword evidence="4" id="KW-0378">Hydrolase</keyword>
<dbReference type="GO" id="GO:0006310">
    <property type="term" value="P:DNA recombination"/>
    <property type="evidence" value="ECO:0007669"/>
    <property type="project" value="UniProtKB-KW"/>
</dbReference>
<comment type="caution">
    <text evidence="14">The sequence shown here is derived from an EMBL/GenBank/DDBJ whole genome shotgun (WGS) entry which is preliminary data.</text>
</comment>
<organism evidence="14 15">
    <name type="scientific">Elysia chlorotica</name>
    <name type="common">Eastern emerald elysia</name>
    <name type="synonym">Sea slug</name>
    <dbReference type="NCBI Taxonomy" id="188477"/>
    <lineage>
        <taxon>Eukaryota</taxon>
        <taxon>Metazoa</taxon>
        <taxon>Spiralia</taxon>
        <taxon>Lophotrochozoa</taxon>
        <taxon>Mollusca</taxon>
        <taxon>Gastropoda</taxon>
        <taxon>Heterobranchia</taxon>
        <taxon>Euthyneura</taxon>
        <taxon>Panpulmonata</taxon>
        <taxon>Sacoglossa</taxon>
        <taxon>Placobranchoidea</taxon>
        <taxon>Plakobranchidae</taxon>
        <taxon>Elysia</taxon>
    </lineage>
</organism>
<dbReference type="AlphaFoldDB" id="A0A3S0Z5V5"/>
<dbReference type="GO" id="GO:0003964">
    <property type="term" value="F:RNA-directed DNA polymerase activity"/>
    <property type="evidence" value="ECO:0007669"/>
    <property type="project" value="UniProtKB-KW"/>
</dbReference>
<evidence type="ECO:0000256" key="3">
    <source>
        <dbReference type="ARBA" id="ARBA00022759"/>
    </source>
</evidence>
<dbReference type="Pfam" id="PF25597">
    <property type="entry name" value="SH3_retrovirus"/>
    <property type="match status" value="1"/>
</dbReference>
<dbReference type="SUPFAM" id="SSF53098">
    <property type="entry name" value="Ribonuclease H-like"/>
    <property type="match status" value="1"/>
</dbReference>
<keyword evidence="3" id="KW-0255">Endonuclease</keyword>
<evidence type="ECO:0000256" key="2">
    <source>
        <dbReference type="ARBA" id="ARBA00022723"/>
    </source>
</evidence>
<evidence type="ECO:0000256" key="4">
    <source>
        <dbReference type="ARBA" id="ARBA00022801"/>
    </source>
</evidence>
<evidence type="ECO:0000259" key="12">
    <source>
        <dbReference type="Pfam" id="PF07727"/>
    </source>
</evidence>
<dbReference type="GO" id="GO:0003887">
    <property type="term" value="F:DNA-directed DNA polymerase activity"/>
    <property type="evidence" value="ECO:0007669"/>
    <property type="project" value="UniProtKB-KW"/>
</dbReference>
<feature type="domain" description="Retroviral polymerase SH3-like" evidence="13">
    <location>
        <begin position="81"/>
        <end position="138"/>
    </location>
</feature>
<dbReference type="InterPro" id="IPR039537">
    <property type="entry name" value="Retrotran_Ty1/copia-like"/>
</dbReference>
<dbReference type="OrthoDB" id="6158475at2759"/>
<dbReference type="GO" id="GO:0016787">
    <property type="term" value="F:hydrolase activity"/>
    <property type="evidence" value="ECO:0007669"/>
    <property type="project" value="UniProtKB-KW"/>
</dbReference>
<keyword evidence="10" id="KW-0511">Multifunctional enzyme</keyword>
<keyword evidence="7" id="KW-0695">RNA-directed DNA polymerase</keyword>
<keyword evidence="1" id="KW-0540">Nuclease</keyword>
<feature type="region of interest" description="Disordered" evidence="11">
    <location>
        <begin position="151"/>
        <end position="181"/>
    </location>
</feature>